<reference evidence="2 3" key="1">
    <citation type="submission" date="2015-09" db="EMBL/GenBank/DDBJ databases">
        <authorList>
            <consortium name="Swine Surveillance"/>
        </authorList>
    </citation>
    <scope>NUCLEOTIDE SEQUENCE [LARGE SCALE GENOMIC DNA]</scope>
    <source>
        <strain evidence="2 3">CECT 4357</strain>
    </source>
</reference>
<dbReference type="Pfam" id="PF25056">
    <property type="entry name" value="DUF7793"/>
    <property type="match status" value="1"/>
</dbReference>
<evidence type="ECO:0000259" key="1">
    <source>
        <dbReference type="Pfam" id="PF25056"/>
    </source>
</evidence>
<dbReference type="STRING" id="53501.SAMN04488043_10126"/>
<organism evidence="2 3">
    <name type="scientific">Thalassovita gelatinovora</name>
    <name type="common">Thalassobius gelatinovorus</name>
    <dbReference type="NCBI Taxonomy" id="53501"/>
    <lineage>
        <taxon>Bacteria</taxon>
        <taxon>Pseudomonadati</taxon>
        <taxon>Pseudomonadota</taxon>
        <taxon>Alphaproteobacteria</taxon>
        <taxon>Rhodobacterales</taxon>
        <taxon>Roseobacteraceae</taxon>
        <taxon>Thalassovita</taxon>
    </lineage>
</organism>
<gene>
    <name evidence="2" type="ORF">TG4357_03234</name>
</gene>
<name>A0A0P1FJB0_THAGE</name>
<evidence type="ECO:0000313" key="3">
    <source>
        <dbReference type="Proteomes" id="UP000051587"/>
    </source>
</evidence>
<accession>A0A0P1FJB0</accession>
<sequence length="147" mass="15525">MDGKPFIGTQPAEKQPGAPAVVKTIKTETTNTVLGEDGIIRVIMHPGSSEDLASAKAAIDALGKLCGGKKCPVIVDMAGTIGATQDARRYYSSEQATKQMSACAMLVGSPLSKVLCSFFLGLNKPRHPVQLFTSEPDAVAWLKGYQT</sequence>
<proteinExistence type="predicted"/>
<keyword evidence="3" id="KW-1185">Reference proteome</keyword>
<dbReference type="RefSeq" id="WP_058263900.1">
    <property type="nucleotide sequence ID" value="NZ_CP051181.1"/>
</dbReference>
<evidence type="ECO:0000313" key="2">
    <source>
        <dbReference type="EMBL" id="CUH67823.1"/>
    </source>
</evidence>
<dbReference type="EMBL" id="CYSA01000026">
    <property type="protein sequence ID" value="CUH67823.1"/>
    <property type="molecule type" value="Genomic_DNA"/>
</dbReference>
<dbReference type="Gene3D" id="3.40.970.30">
    <property type="entry name" value="yp_829618.1 like domains"/>
    <property type="match status" value="1"/>
</dbReference>
<protein>
    <recommendedName>
        <fullName evidence="1">DUF7793 domain-containing protein</fullName>
    </recommendedName>
</protein>
<dbReference type="InterPro" id="IPR056695">
    <property type="entry name" value="DUF7793"/>
</dbReference>
<dbReference type="Gene3D" id="3.40.1680.10">
    <property type="entry name" value="yp_829618.1 domain like"/>
    <property type="match status" value="1"/>
</dbReference>
<dbReference type="Proteomes" id="UP000051587">
    <property type="component" value="Unassembled WGS sequence"/>
</dbReference>
<feature type="domain" description="DUF7793" evidence="1">
    <location>
        <begin position="36"/>
        <end position="146"/>
    </location>
</feature>
<dbReference type="OrthoDB" id="5114976at2"/>
<dbReference type="AlphaFoldDB" id="A0A0P1FJB0"/>